<dbReference type="AlphaFoldDB" id="A0ABD7SQU5"/>
<evidence type="ECO:0000313" key="2">
    <source>
        <dbReference type="EMBL" id="TXX66958.1"/>
    </source>
</evidence>
<evidence type="ECO:0000256" key="1">
    <source>
        <dbReference type="SAM" id="Phobius"/>
    </source>
</evidence>
<sequence length="106" mass="11196">MTALFARIGTWLAGFISMQTLTITNRYLFLGILISMYIGLYIAFMASIAAVFTFSPVQPTGNVAAGLALLPGNVGQCMSAIGAAHVICHVFVIKMKIFKLAAHGAG</sequence>
<keyword evidence="1" id="KW-0472">Membrane</keyword>
<feature type="transmembrane region" description="Helical" evidence="1">
    <location>
        <begin position="73"/>
        <end position="93"/>
    </location>
</feature>
<keyword evidence="1" id="KW-1133">Transmembrane helix</keyword>
<reference evidence="2 3" key="1">
    <citation type="submission" date="2019-06" db="EMBL/GenBank/DDBJ databases">
        <title>Vibrio cholerae phylogeny based on whole-genome sequencing reveals genetic diversity and population strucutre.</title>
        <authorList>
            <person name="Zhiqiu Y."/>
            <person name="Bin L."/>
            <person name="Lingyan J."/>
        </authorList>
    </citation>
    <scope>NUCLEOTIDE SEQUENCE [LARGE SCALE GENOMIC DNA]</scope>
    <source>
        <strain evidence="2 3">N2814</strain>
    </source>
</reference>
<evidence type="ECO:0000313" key="3">
    <source>
        <dbReference type="Proteomes" id="UP000323819"/>
    </source>
</evidence>
<organism evidence="2 3">
    <name type="scientific">Vibrio cholerae</name>
    <dbReference type="NCBI Taxonomy" id="666"/>
    <lineage>
        <taxon>Bacteria</taxon>
        <taxon>Pseudomonadati</taxon>
        <taxon>Pseudomonadota</taxon>
        <taxon>Gammaproteobacteria</taxon>
        <taxon>Vibrionales</taxon>
        <taxon>Vibrionaceae</taxon>
        <taxon>Vibrio</taxon>
    </lineage>
</organism>
<protein>
    <submittedName>
        <fullName evidence="2">Uncharacterized protein</fullName>
    </submittedName>
</protein>
<proteinExistence type="predicted"/>
<keyword evidence="1" id="KW-0812">Transmembrane</keyword>
<dbReference type="KEGG" id="vcx:VAA049_1346"/>
<accession>A0ABD7SQU5</accession>
<gene>
    <name evidence="2" type="ORF">FXF03_03300</name>
</gene>
<dbReference type="EMBL" id="VSIJ01000010">
    <property type="protein sequence ID" value="TXX66958.1"/>
    <property type="molecule type" value="Genomic_DNA"/>
</dbReference>
<dbReference type="KEGG" id="vcx:VAA049_1354"/>
<feature type="transmembrane region" description="Helical" evidence="1">
    <location>
        <begin position="27"/>
        <end position="53"/>
    </location>
</feature>
<dbReference type="Proteomes" id="UP000323819">
    <property type="component" value="Unassembled WGS sequence"/>
</dbReference>
<name>A0ABD7SQU5_VIBCL</name>
<dbReference type="RefSeq" id="WP_046121616.1">
    <property type="nucleotide sequence ID" value="NZ_CP010811.1"/>
</dbReference>
<dbReference type="KEGG" id="vcx:VAA049_1337"/>
<comment type="caution">
    <text evidence="2">The sequence shown here is derived from an EMBL/GenBank/DDBJ whole genome shotgun (WGS) entry which is preliminary data.</text>
</comment>